<dbReference type="AlphaFoldDB" id="A0A812DL77"/>
<feature type="compositionally biased region" description="Low complexity" evidence="1">
    <location>
        <begin position="303"/>
        <end position="324"/>
    </location>
</feature>
<evidence type="ECO:0000256" key="1">
    <source>
        <dbReference type="SAM" id="MobiDB-lite"/>
    </source>
</evidence>
<accession>A0A812DL77</accession>
<protein>
    <submittedName>
        <fullName evidence="3">Uncharacterized protein</fullName>
    </submittedName>
</protein>
<comment type="caution">
    <text evidence="3">The sequence shown here is derived from an EMBL/GenBank/DDBJ whole genome shotgun (WGS) entry which is preliminary data.</text>
</comment>
<evidence type="ECO:0000313" key="3">
    <source>
        <dbReference type="EMBL" id="CAE1304423.1"/>
    </source>
</evidence>
<name>A0A812DL77_ACAPH</name>
<reference evidence="3" key="1">
    <citation type="submission" date="2021-01" db="EMBL/GenBank/DDBJ databases">
        <authorList>
            <person name="Li R."/>
            <person name="Bekaert M."/>
        </authorList>
    </citation>
    <scope>NUCLEOTIDE SEQUENCE</scope>
    <source>
        <strain evidence="3">Farmed</strain>
    </source>
</reference>
<keyword evidence="2" id="KW-0472">Membrane</keyword>
<feature type="region of interest" description="Disordered" evidence="1">
    <location>
        <begin position="142"/>
        <end position="194"/>
    </location>
</feature>
<keyword evidence="4" id="KW-1185">Reference proteome</keyword>
<evidence type="ECO:0000313" key="4">
    <source>
        <dbReference type="Proteomes" id="UP000597762"/>
    </source>
</evidence>
<feature type="compositionally biased region" description="Basic residues" evidence="1">
    <location>
        <begin position="293"/>
        <end position="302"/>
    </location>
</feature>
<proteinExistence type="predicted"/>
<dbReference type="Proteomes" id="UP000597762">
    <property type="component" value="Unassembled WGS sequence"/>
</dbReference>
<keyword evidence="2" id="KW-1133">Transmembrane helix</keyword>
<keyword evidence="2" id="KW-0812">Transmembrane</keyword>
<feature type="region of interest" description="Disordered" evidence="1">
    <location>
        <begin position="288"/>
        <end position="333"/>
    </location>
</feature>
<gene>
    <name evidence="3" type="ORF">SPHA_57015</name>
</gene>
<evidence type="ECO:0000256" key="2">
    <source>
        <dbReference type="SAM" id="Phobius"/>
    </source>
</evidence>
<feature type="region of interest" description="Disordered" evidence="1">
    <location>
        <begin position="1"/>
        <end position="20"/>
    </location>
</feature>
<feature type="transmembrane region" description="Helical" evidence="2">
    <location>
        <begin position="82"/>
        <end position="101"/>
    </location>
</feature>
<feature type="compositionally biased region" description="Basic residues" evidence="1">
    <location>
        <begin position="1"/>
        <end position="17"/>
    </location>
</feature>
<sequence>MARNDHQRRRHRQRRRGGIVELKGPRRRCRNLGKAAAFATARGTNLGHSASGRLRGELEDADGRGAGGAGATQPRAASISGFIALSVLVICSSLATPIVTLRRASGMPISCAMKAASWGEPEIVAISFIEQLLRHRRHWRPDQPSWAQSSHAGGRENQAGQSRYGRGRGRRSLPATSTGARRGGYHTDSKSTPTGFRRRAAAVHHQPLEIEALAISFGVLGAIEGERHFVEFEQLGAVALRHGPEPLREDRVGDVLDVPLLFLLKRASSAARNTGIFRDFIPVAEPIHERGARSGHRPRTRSSPRSSTVPDSPVGMPYSSASSSKWRNSARPT</sequence>
<dbReference type="EMBL" id="CAHIKZ030003815">
    <property type="protein sequence ID" value="CAE1304423.1"/>
    <property type="molecule type" value="Genomic_DNA"/>
</dbReference>
<organism evidence="3 4">
    <name type="scientific">Acanthosepion pharaonis</name>
    <name type="common">Pharaoh cuttlefish</name>
    <name type="synonym">Sepia pharaonis</name>
    <dbReference type="NCBI Taxonomy" id="158019"/>
    <lineage>
        <taxon>Eukaryota</taxon>
        <taxon>Metazoa</taxon>
        <taxon>Spiralia</taxon>
        <taxon>Lophotrochozoa</taxon>
        <taxon>Mollusca</taxon>
        <taxon>Cephalopoda</taxon>
        <taxon>Coleoidea</taxon>
        <taxon>Decapodiformes</taxon>
        <taxon>Sepiida</taxon>
        <taxon>Sepiina</taxon>
        <taxon>Sepiidae</taxon>
        <taxon>Acanthosepion</taxon>
    </lineage>
</organism>